<keyword evidence="2" id="KW-0597">Phosphoprotein</keyword>
<dbReference type="SUPFAM" id="SSF52172">
    <property type="entry name" value="CheY-like"/>
    <property type="match status" value="1"/>
</dbReference>
<evidence type="ECO:0000313" key="6">
    <source>
        <dbReference type="Proteomes" id="UP000185109"/>
    </source>
</evidence>
<dbReference type="PROSITE" id="PS50110">
    <property type="entry name" value="RESPONSE_REGULATORY"/>
    <property type="match status" value="1"/>
</dbReference>
<reference evidence="5 6" key="1">
    <citation type="submission" date="2016-09" db="EMBL/GenBank/DDBJ databases">
        <title>The complete genome sequences of Rhizobium gallicum, symbiovars gallicum and phaseoli, symbionts associated to common bean (Phaseolus vulgaris).</title>
        <authorList>
            <person name="Bustos P."/>
            <person name="Santamaria R.I."/>
            <person name="Perez-Carrascal O.M."/>
            <person name="Juarez S."/>
            <person name="Lozano L."/>
            <person name="Martinez-Flores I."/>
            <person name="Martinez-Romero E."/>
            <person name="Cevallos M."/>
            <person name="Romero D."/>
            <person name="Davila G."/>
            <person name="Gonzalez V."/>
        </authorList>
    </citation>
    <scope>NUCLEOTIDE SEQUENCE [LARGE SCALE GENOMIC DNA]</scope>
    <source>
        <strain evidence="5 6">8C-3</strain>
    </source>
</reference>
<feature type="domain" description="Response regulatory" evidence="4">
    <location>
        <begin position="6"/>
        <end position="120"/>
    </location>
</feature>
<dbReference type="EMBL" id="CP017241">
    <property type="protein sequence ID" value="APO75288.1"/>
    <property type="molecule type" value="Genomic_DNA"/>
</dbReference>
<dbReference type="SUPFAM" id="SSF46894">
    <property type="entry name" value="C-terminal effector domain of the bipartite response regulators"/>
    <property type="match status" value="1"/>
</dbReference>
<dbReference type="Proteomes" id="UP000185109">
    <property type="component" value="Chromosome"/>
</dbReference>
<evidence type="ECO:0000259" key="4">
    <source>
        <dbReference type="PROSITE" id="PS50110"/>
    </source>
</evidence>
<dbReference type="GO" id="GO:0006355">
    <property type="term" value="P:regulation of DNA-templated transcription"/>
    <property type="evidence" value="ECO:0007669"/>
    <property type="project" value="InterPro"/>
</dbReference>
<dbReference type="GO" id="GO:0003677">
    <property type="term" value="F:DNA binding"/>
    <property type="evidence" value="ECO:0007669"/>
    <property type="project" value="UniProtKB-KW"/>
</dbReference>
<dbReference type="AlphaFoldDB" id="A0A1L5P562"/>
<dbReference type="Gene3D" id="1.10.10.10">
    <property type="entry name" value="Winged helix-like DNA-binding domain superfamily/Winged helix DNA-binding domain"/>
    <property type="match status" value="1"/>
</dbReference>
<gene>
    <name evidence="5" type="primary">fixJ</name>
    <name evidence="5" type="ORF">AM571_CH02479</name>
</gene>
<dbReference type="PANTHER" id="PTHR43214:SF44">
    <property type="entry name" value="TWO-COMPONENT RESPONSE REGULATOR"/>
    <property type="match status" value="1"/>
</dbReference>
<dbReference type="PANTHER" id="PTHR43214">
    <property type="entry name" value="TWO-COMPONENT RESPONSE REGULATOR"/>
    <property type="match status" value="1"/>
</dbReference>
<sequence>MANDLTVHLVDDEEPSRRSLTFLLVSAGFAVRAHESAKAFLDVVSISERACVVVDLRMPHVDLIGLLERLRRFSSDIPAIVITGHGDVATAVQAMKAGATDCIDMPFRDDVLIAAINRATAVKRMSCATAGTENVESRLCQLTEREHEVLSGVLDGLQNKMIAFNLGISSRTVEVHRANVMAKMGARNLAELMRMVITVNGIAQPLANRPLRRTRASMI</sequence>
<protein>
    <submittedName>
        <fullName evidence="5">Response regulator nodulation protein fixJ</fullName>
    </submittedName>
</protein>
<evidence type="ECO:0000259" key="3">
    <source>
        <dbReference type="PROSITE" id="PS50043"/>
    </source>
</evidence>
<dbReference type="RefSeq" id="WP_074061662.1">
    <property type="nucleotide sequence ID" value="NZ_CP017241.1"/>
</dbReference>
<organism evidence="5 6">
    <name type="scientific">Rhizobium etli 8C-3</name>
    <dbReference type="NCBI Taxonomy" id="538025"/>
    <lineage>
        <taxon>Bacteria</taxon>
        <taxon>Pseudomonadati</taxon>
        <taxon>Pseudomonadota</taxon>
        <taxon>Alphaproteobacteria</taxon>
        <taxon>Hyphomicrobiales</taxon>
        <taxon>Rhizobiaceae</taxon>
        <taxon>Rhizobium/Agrobacterium group</taxon>
        <taxon>Rhizobium</taxon>
    </lineage>
</organism>
<evidence type="ECO:0000256" key="1">
    <source>
        <dbReference type="ARBA" id="ARBA00023125"/>
    </source>
</evidence>
<keyword evidence="1" id="KW-0238">DNA-binding</keyword>
<dbReference type="InterPro" id="IPR001789">
    <property type="entry name" value="Sig_transdc_resp-reg_receiver"/>
</dbReference>
<dbReference type="Gene3D" id="3.40.50.2300">
    <property type="match status" value="1"/>
</dbReference>
<feature type="domain" description="HTH luxR-type" evidence="3">
    <location>
        <begin position="135"/>
        <end position="200"/>
    </location>
</feature>
<dbReference type="CDD" id="cd06170">
    <property type="entry name" value="LuxR_C_like"/>
    <property type="match status" value="1"/>
</dbReference>
<dbReference type="InterPro" id="IPR016032">
    <property type="entry name" value="Sig_transdc_resp-reg_C-effctor"/>
</dbReference>
<dbReference type="PRINTS" id="PR00038">
    <property type="entry name" value="HTHLUXR"/>
</dbReference>
<dbReference type="PROSITE" id="PS00622">
    <property type="entry name" value="HTH_LUXR_1"/>
    <property type="match status" value="1"/>
</dbReference>
<dbReference type="Pfam" id="PF00072">
    <property type="entry name" value="Response_reg"/>
    <property type="match status" value="1"/>
</dbReference>
<accession>A0A1L5P562</accession>
<evidence type="ECO:0000313" key="5">
    <source>
        <dbReference type="EMBL" id="APO75288.1"/>
    </source>
</evidence>
<dbReference type="InterPro" id="IPR036388">
    <property type="entry name" value="WH-like_DNA-bd_sf"/>
</dbReference>
<proteinExistence type="predicted"/>
<dbReference type="InterPro" id="IPR000792">
    <property type="entry name" value="Tscrpt_reg_LuxR_C"/>
</dbReference>
<dbReference type="PROSITE" id="PS50043">
    <property type="entry name" value="HTH_LUXR_2"/>
    <property type="match status" value="1"/>
</dbReference>
<dbReference type="GO" id="GO:0000160">
    <property type="term" value="P:phosphorelay signal transduction system"/>
    <property type="evidence" value="ECO:0007669"/>
    <property type="project" value="InterPro"/>
</dbReference>
<dbReference type="InterPro" id="IPR039420">
    <property type="entry name" value="WalR-like"/>
</dbReference>
<name>A0A1L5P562_RHIET</name>
<dbReference type="Pfam" id="PF00196">
    <property type="entry name" value="GerE"/>
    <property type="match status" value="1"/>
</dbReference>
<evidence type="ECO:0000256" key="2">
    <source>
        <dbReference type="PROSITE-ProRule" id="PRU00169"/>
    </source>
</evidence>
<dbReference type="SMART" id="SM00421">
    <property type="entry name" value="HTH_LUXR"/>
    <property type="match status" value="1"/>
</dbReference>
<feature type="modified residue" description="4-aspartylphosphate" evidence="2">
    <location>
        <position position="55"/>
    </location>
</feature>
<dbReference type="InterPro" id="IPR011006">
    <property type="entry name" value="CheY-like_superfamily"/>
</dbReference>
<dbReference type="SMART" id="SM00448">
    <property type="entry name" value="REC"/>
    <property type="match status" value="1"/>
</dbReference>